<evidence type="ECO:0000313" key="2">
    <source>
        <dbReference type="Proteomes" id="UP000717634"/>
    </source>
</evidence>
<sequence length="559" mass="64088">MSVITGLRSKVSMMRTTSTPSPRFAFKHRKHVLGRTFFLPPLLDVPALNLILTGQGECEKSIQGVLLLYSYLITHRNVRAEDVDDEKFLHRPLTNYMQVRRERMRSWLGVNYSKVVGKLLEHGYLEVKLETGTGKIMYGGAYCHWQSSAGDKGGGECKQYRIPAHLLEENRLYKQYKAKDSVLLDNKIAAARPSYAYREKYREYVKGKMEEVVLLDTPACRVAVQALYDRQSIKYPPSTFITLFNENPFRATLVCDFGHRLHDQVVNLPKSLRPFLRFKNDLDTEVVVVDMTNSQPFFLSAATPALIREFTPECGTAIPFFEDMGAAENYLLFKQKAQQGQVYELLRDRYNEKYRGERGFVPVTRDDAKLICYIAFFSNYKFRDAAAPISTTLDSLEAAEARILSEELRAASATKQFELRSRTFNGGACPVAWGRYDHAQDRHRKALHRPAKLRETIFKKQAYDLVKSEFADLHTLFRKIKSLSWDFNPGKRHANNALLAQRLESSIMYCCVVKGLVEAGITDLVTIHDAVLVKKPQEEEVRKIFLHELGKLNLFPQLN</sequence>
<organism evidence="1 2">
    <name type="scientific">Hymenobacter artigasi</name>
    <dbReference type="NCBI Taxonomy" id="2719616"/>
    <lineage>
        <taxon>Bacteria</taxon>
        <taxon>Pseudomonadati</taxon>
        <taxon>Bacteroidota</taxon>
        <taxon>Cytophagia</taxon>
        <taxon>Cytophagales</taxon>
        <taxon>Hymenobacteraceae</taxon>
        <taxon>Hymenobacter</taxon>
    </lineage>
</organism>
<dbReference type="Proteomes" id="UP000717634">
    <property type="component" value="Unassembled WGS sequence"/>
</dbReference>
<comment type="caution">
    <text evidence="1">The sequence shown here is derived from an EMBL/GenBank/DDBJ whole genome shotgun (WGS) entry which is preliminary data.</text>
</comment>
<keyword evidence="2" id="KW-1185">Reference proteome</keyword>
<protein>
    <recommendedName>
        <fullName evidence="3">DNA-directed DNA polymerase family A palm domain-containing protein</fullName>
    </recommendedName>
</protein>
<dbReference type="EMBL" id="JAAVTK010000002">
    <property type="protein sequence ID" value="NKI88329.1"/>
    <property type="molecule type" value="Genomic_DNA"/>
</dbReference>
<accession>A0ABX1HDN2</accession>
<evidence type="ECO:0000313" key="1">
    <source>
        <dbReference type="EMBL" id="NKI88329.1"/>
    </source>
</evidence>
<dbReference type="RefSeq" id="WP_168671967.1">
    <property type="nucleotide sequence ID" value="NZ_JAAVTK010000002.1"/>
</dbReference>
<gene>
    <name evidence="1" type="ORF">HBN54_000916</name>
</gene>
<reference evidence="1 2" key="1">
    <citation type="submission" date="2020-03" db="EMBL/GenBank/DDBJ databases">
        <title>Genomic Encyclopedia of Type Strains, Phase IV (KMG-V): Genome sequencing to study the core and pangenomes of soil and plant-associated prokaryotes.</title>
        <authorList>
            <person name="Whitman W."/>
        </authorList>
    </citation>
    <scope>NUCLEOTIDE SEQUENCE [LARGE SCALE GENOMIC DNA]</scope>
    <source>
        <strain evidence="1 2">1B</strain>
    </source>
</reference>
<evidence type="ECO:0008006" key="3">
    <source>
        <dbReference type="Google" id="ProtNLM"/>
    </source>
</evidence>
<proteinExistence type="predicted"/>
<name>A0ABX1HDN2_9BACT</name>